<dbReference type="Proteomes" id="UP000033870">
    <property type="component" value="Unassembled WGS sequence"/>
</dbReference>
<evidence type="ECO:0000313" key="3">
    <source>
        <dbReference type="Proteomes" id="UP000033870"/>
    </source>
</evidence>
<dbReference type="AlphaFoldDB" id="A0A0G1YEN5"/>
<dbReference type="Pfam" id="PF01170">
    <property type="entry name" value="UPF0020"/>
    <property type="match status" value="1"/>
</dbReference>
<dbReference type="EMBL" id="LCRX01000014">
    <property type="protein sequence ID" value="KKW41676.1"/>
    <property type="molecule type" value="Genomic_DNA"/>
</dbReference>
<sequence length="129" mass="14606">VQIIAIDSQFRNVDSAKKNAKIAGVNKEIQFSRQDVGWLDVKFKKGEAELIATALPTLTKEAHTRAYLKIIKEFFHQAAYVLAKVGRMAVCTKNPEVVKKEAAENGFIVKEERKVWQGKEELCILVFSR</sequence>
<dbReference type="InterPro" id="IPR029063">
    <property type="entry name" value="SAM-dependent_MTases_sf"/>
</dbReference>
<dbReference type="SUPFAM" id="SSF53335">
    <property type="entry name" value="S-adenosyl-L-methionine-dependent methyltransferases"/>
    <property type="match status" value="1"/>
</dbReference>
<accession>A0A0G1YEN5</accession>
<evidence type="ECO:0000259" key="1">
    <source>
        <dbReference type="Pfam" id="PF01170"/>
    </source>
</evidence>
<name>A0A0G1YEN5_9BACT</name>
<evidence type="ECO:0000313" key="2">
    <source>
        <dbReference type="EMBL" id="KKW41676.1"/>
    </source>
</evidence>
<feature type="domain" description="Ribosomal RNA large subunit methyltransferase K/L-like methyltransferase" evidence="1">
    <location>
        <begin position="2"/>
        <end position="116"/>
    </location>
</feature>
<dbReference type="InterPro" id="IPR000241">
    <property type="entry name" value="RlmKL-like_Mtase"/>
</dbReference>
<feature type="non-terminal residue" evidence="2">
    <location>
        <position position="1"/>
    </location>
</feature>
<proteinExistence type="predicted"/>
<dbReference type="Gene3D" id="3.40.50.150">
    <property type="entry name" value="Vaccinia Virus protein VP39"/>
    <property type="match status" value="1"/>
</dbReference>
<organism evidence="2 3">
    <name type="scientific">Candidatus Magasanikbacteria bacterium GW2011_GWA2_56_11</name>
    <dbReference type="NCBI Taxonomy" id="1619044"/>
    <lineage>
        <taxon>Bacteria</taxon>
        <taxon>Candidatus Magasanikiibacteriota</taxon>
    </lineage>
</organism>
<comment type="caution">
    <text evidence="2">The sequence shown here is derived from an EMBL/GenBank/DDBJ whole genome shotgun (WGS) entry which is preliminary data.</text>
</comment>
<gene>
    <name evidence="2" type="ORF">UY92_C0014G0001</name>
</gene>
<protein>
    <recommendedName>
        <fullName evidence="1">Ribosomal RNA large subunit methyltransferase K/L-like methyltransferase domain-containing protein</fullName>
    </recommendedName>
</protein>
<reference evidence="2 3" key="1">
    <citation type="journal article" date="2015" name="Nature">
        <title>rRNA introns, odd ribosomes, and small enigmatic genomes across a large radiation of phyla.</title>
        <authorList>
            <person name="Brown C.T."/>
            <person name="Hug L.A."/>
            <person name="Thomas B.C."/>
            <person name="Sharon I."/>
            <person name="Castelle C.J."/>
            <person name="Singh A."/>
            <person name="Wilkins M.J."/>
            <person name="Williams K.H."/>
            <person name="Banfield J.F."/>
        </authorList>
    </citation>
    <scope>NUCLEOTIDE SEQUENCE [LARGE SCALE GENOMIC DNA]</scope>
</reference>